<evidence type="ECO:0000313" key="1">
    <source>
        <dbReference type="EMBL" id="KAF8905750.1"/>
    </source>
</evidence>
<evidence type="ECO:0000313" key="2">
    <source>
        <dbReference type="Proteomes" id="UP000724874"/>
    </source>
</evidence>
<dbReference type="AlphaFoldDB" id="A0A9P5TQY9"/>
<name>A0A9P5TQY9_GYMJU</name>
<sequence>MHSHLAKFLENNDCPPQSVTAKVKGINFEPVQEIRKIDAETKFINKTLEVLEAECSDLQQLILEYDIISSPTRGLLPDILHDIPTLSSNSPQSGHEQY</sequence>
<protein>
    <submittedName>
        <fullName evidence="1">Uncharacterized protein</fullName>
    </submittedName>
</protein>
<reference evidence="1" key="1">
    <citation type="submission" date="2020-11" db="EMBL/GenBank/DDBJ databases">
        <authorList>
            <consortium name="DOE Joint Genome Institute"/>
            <person name="Ahrendt S."/>
            <person name="Riley R."/>
            <person name="Andreopoulos W."/>
            <person name="LaButti K."/>
            <person name="Pangilinan J."/>
            <person name="Ruiz-duenas F.J."/>
            <person name="Barrasa J.M."/>
            <person name="Sanchez-Garcia M."/>
            <person name="Camarero S."/>
            <person name="Miyauchi S."/>
            <person name="Serrano A."/>
            <person name="Linde D."/>
            <person name="Babiker R."/>
            <person name="Drula E."/>
            <person name="Ayuso-Fernandez I."/>
            <person name="Pacheco R."/>
            <person name="Padilla G."/>
            <person name="Ferreira P."/>
            <person name="Barriuso J."/>
            <person name="Kellner H."/>
            <person name="Castanera R."/>
            <person name="Alfaro M."/>
            <person name="Ramirez L."/>
            <person name="Pisabarro A.G."/>
            <person name="Kuo A."/>
            <person name="Tritt A."/>
            <person name="Lipzen A."/>
            <person name="He G."/>
            <person name="Yan M."/>
            <person name="Ng V."/>
            <person name="Cullen D."/>
            <person name="Martin F."/>
            <person name="Rosso M.-N."/>
            <person name="Henrissat B."/>
            <person name="Hibbett D."/>
            <person name="Martinez A.T."/>
            <person name="Grigoriev I.V."/>
        </authorList>
    </citation>
    <scope>NUCLEOTIDE SEQUENCE</scope>
    <source>
        <strain evidence="1">AH 44721</strain>
    </source>
</reference>
<keyword evidence="2" id="KW-1185">Reference proteome</keyword>
<dbReference type="EMBL" id="JADNYJ010000021">
    <property type="protein sequence ID" value="KAF8905750.1"/>
    <property type="molecule type" value="Genomic_DNA"/>
</dbReference>
<accession>A0A9P5TQY9</accession>
<dbReference type="Proteomes" id="UP000724874">
    <property type="component" value="Unassembled WGS sequence"/>
</dbReference>
<organism evidence="1 2">
    <name type="scientific">Gymnopilus junonius</name>
    <name type="common">Spectacular rustgill mushroom</name>
    <name type="synonym">Gymnopilus spectabilis subsp. junonius</name>
    <dbReference type="NCBI Taxonomy" id="109634"/>
    <lineage>
        <taxon>Eukaryota</taxon>
        <taxon>Fungi</taxon>
        <taxon>Dikarya</taxon>
        <taxon>Basidiomycota</taxon>
        <taxon>Agaricomycotina</taxon>
        <taxon>Agaricomycetes</taxon>
        <taxon>Agaricomycetidae</taxon>
        <taxon>Agaricales</taxon>
        <taxon>Agaricineae</taxon>
        <taxon>Hymenogastraceae</taxon>
        <taxon>Gymnopilus</taxon>
    </lineage>
</organism>
<proteinExistence type="predicted"/>
<comment type="caution">
    <text evidence="1">The sequence shown here is derived from an EMBL/GenBank/DDBJ whole genome shotgun (WGS) entry which is preliminary data.</text>
</comment>
<gene>
    <name evidence="1" type="ORF">CPB84DRAFT_1771109</name>
</gene>